<accession>A0A9Q4FG52</accession>
<evidence type="ECO:0000256" key="10">
    <source>
        <dbReference type="ARBA" id="ARBA00046608"/>
    </source>
</evidence>
<name>A0A9Q4FG52_PSESX</name>
<dbReference type="PANTHER" id="PTHR30100">
    <property type="entry name" value="FATTY ACID/PHOSPHOLIPID SYNTHESIS PROTEIN PLSX"/>
    <property type="match status" value="1"/>
</dbReference>
<evidence type="ECO:0000256" key="4">
    <source>
        <dbReference type="ARBA" id="ARBA00022516"/>
    </source>
</evidence>
<dbReference type="Pfam" id="PF02504">
    <property type="entry name" value="FA_synthesis"/>
    <property type="match status" value="1"/>
</dbReference>
<evidence type="ECO:0000256" key="9">
    <source>
        <dbReference type="ARBA" id="ARBA00024069"/>
    </source>
</evidence>
<evidence type="ECO:0000256" key="6">
    <source>
        <dbReference type="ARBA" id="ARBA00023098"/>
    </source>
</evidence>
<evidence type="ECO:0000313" key="11">
    <source>
        <dbReference type="EMBL" id="MCF5628450.1"/>
    </source>
</evidence>
<dbReference type="GO" id="GO:0008654">
    <property type="term" value="P:phospholipid biosynthetic process"/>
    <property type="evidence" value="ECO:0007669"/>
    <property type="project" value="UniProtKB-KW"/>
</dbReference>
<dbReference type="Proteomes" id="UP000814010">
    <property type="component" value="Unassembled WGS sequence"/>
</dbReference>
<comment type="catalytic activity">
    <reaction evidence="1">
        <text>a fatty acyl-[ACP] + phosphate = an acyl phosphate + holo-[ACP]</text>
        <dbReference type="Rhea" id="RHEA:42292"/>
        <dbReference type="Rhea" id="RHEA-COMP:9685"/>
        <dbReference type="Rhea" id="RHEA-COMP:14125"/>
        <dbReference type="ChEBI" id="CHEBI:43474"/>
        <dbReference type="ChEBI" id="CHEBI:59918"/>
        <dbReference type="ChEBI" id="CHEBI:64479"/>
        <dbReference type="ChEBI" id="CHEBI:138651"/>
        <dbReference type="EC" id="2.3.1.274"/>
    </reaction>
</comment>
<dbReference type="GO" id="GO:0006633">
    <property type="term" value="P:fatty acid biosynthetic process"/>
    <property type="evidence" value="ECO:0007669"/>
    <property type="project" value="InterPro"/>
</dbReference>
<gene>
    <name evidence="11" type="ORF">GIV53_03820</name>
</gene>
<keyword evidence="4" id="KW-0444">Lipid biosynthesis</keyword>
<dbReference type="InterPro" id="IPR003664">
    <property type="entry name" value="FA_synthesis"/>
</dbReference>
<dbReference type="Gene3D" id="3.40.718.10">
    <property type="entry name" value="Isopropylmalate Dehydrogenase"/>
    <property type="match status" value="1"/>
</dbReference>
<keyword evidence="8" id="KW-1208">Phospholipid metabolism</keyword>
<organism evidence="11 12">
    <name type="scientific">Pseudomonas syringae</name>
    <dbReference type="NCBI Taxonomy" id="317"/>
    <lineage>
        <taxon>Bacteria</taxon>
        <taxon>Pseudomonadati</taxon>
        <taxon>Pseudomonadota</taxon>
        <taxon>Gammaproteobacteria</taxon>
        <taxon>Pseudomonadales</taxon>
        <taxon>Pseudomonadaceae</taxon>
        <taxon>Pseudomonas</taxon>
    </lineage>
</organism>
<evidence type="ECO:0000256" key="1">
    <source>
        <dbReference type="ARBA" id="ARBA00001232"/>
    </source>
</evidence>
<evidence type="ECO:0000256" key="2">
    <source>
        <dbReference type="ARBA" id="ARBA00004496"/>
    </source>
</evidence>
<keyword evidence="11" id="KW-0012">Acyltransferase</keyword>
<dbReference type="EC" id="2.3.1.274" evidence="9"/>
<dbReference type="AlphaFoldDB" id="A0A9Q4FG52"/>
<protein>
    <recommendedName>
        <fullName evidence="9">phosphate acyltransferase</fullName>
        <ecNumber evidence="9">2.3.1.274</ecNumber>
    </recommendedName>
</protein>
<reference evidence="11" key="1">
    <citation type="submission" date="2019-11" db="EMBL/GenBank/DDBJ databases">
        <title>Epiphytic Pseudomonas syringae from cherry orchards.</title>
        <authorList>
            <person name="Hulin M.T."/>
        </authorList>
    </citation>
    <scope>NUCLEOTIDE SEQUENCE</scope>
    <source>
        <strain evidence="11">PA-2-5E</strain>
    </source>
</reference>
<keyword evidence="7" id="KW-0594">Phospholipid biosynthesis</keyword>
<comment type="caution">
    <text evidence="11">The sequence shown here is derived from an EMBL/GenBank/DDBJ whole genome shotgun (WGS) entry which is preliminary data.</text>
</comment>
<keyword evidence="5" id="KW-0808">Transferase</keyword>
<dbReference type="SUPFAM" id="SSF53659">
    <property type="entry name" value="Isocitrate/Isopropylmalate dehydrogenase-like"/>
    <property type="match status" value="1"/>
</dbReference>
<comment type="subunit">
    <text evidence="10">Homodimer. Probably interacts with PlsY.</text>
</comment>
<sequence length="116" mass="12390">VVVCDGFVGNVLLKSSEGLATMIAARIDSLFNRNLLSRAIGALALPLLKRLQTDLAPARHNGASLLGLRGVVVKSHGSASVSGFQSAIYRAMTEASENLPQRLNSQLETRFRDDQG</sequence>
<keyword evidence="6" id="KW-0443">Lipid metabolism</keyword>
<evidence type="ECO:0000256" key="8">
    <source>
        <dbReference type="ARBA" id="ARBA00023264"/>
    </source>
</evidence>
<evidence type="ECO:0000256" key="7">
    <source>
        <dbReference type="ARBA" id="ARBA00023209"/>
    </source>
</evidence>
<evidence type="ECO:0000256" key="3">
    <source>
        <dbReference type="ARBA" id="ARBA00022490"/>
    </source>
</evidence>
<dbReference type="InterPro" id="IPR012281">
    <property type="entry name" value="Phospholipid_synth_PlsX-like"/>
</dbReference>
<feature type="non-terminal residue" evidence="11">
    <location>
        <position position="1"/>
    </location>
</feature>
<comment type="subcellular location">
    <subcellularLocation>
        <location evidence="2">Cytoplasm</location>
    </subcellularLocation>
</comment>
<evidence type="ECO:0000256" key="5">
    <source>
        <dbReference type="ARBA" id="ARBA00022679"/>
    </source>
</evidence>
<proteinExistence type="predicted"/>
<dbReference type="GO" id="GO:0005737">
    <property type="term" value="C:cytoplasm"/>
    <property type="evidence" value="ECO:0007669"/>
    <property type="project" value="UniProtKB-SubCell"/>
</dbReference>
<dbReference type="EMBL" id="WKAE01000022">
    <property type="protein sequence ID" value="MCF5628450.1"/>
    <property type="molecule type" value="Genomic_DNA"/>
</dbReference>
<dbReference type="GO" id="GO:0043811">
    <property type="term" value="F:phosphate:acyl-[acyl carrier protein] acyltransferase activity"/>
    <property type="evidence" value="ECO:0007669"/>
    <property type="project" value="UniProtKB-EC"/>
</dbReference>
<evidence type="ECO:0000313" key="12">
    <source>
        <dbReference type="Proteomes" id="UP000814010"/>
    </source>
</evidence>
<keyword evidence="3" id="KW-0963">Cytoplasm</keyword>
<dbReference type="PANTHER" id="PTHR30100:SF1">
    <property type="entry name" value="PHOSPHATE ACYLTRANSFERASE"/>
    <property type="match status" value="1"/>
</dbReference>